<dbReference type="RefSeq" id="WP_404612821.1">
    <property type="nucleotide sequence ID" value="NZ_JBIYDN010000033.1"/>
</dbReference>
<accession>A0ABW8MX06</accession>
<dbReference type="PANTHER" id="PTHR30086:SF20">
    <property type="entry name" value="ARGININE EXPORTER PROTEIN ARGO-RELATED"/>
    <property type="match status" value="1"/>
</dbReference>
<protein>
    <submittedName>
        <fullName evidence="7">Homoserine/homoserine lactone efflux protein</fullName>
    </submittedName>
</protein>
<evidence type="ECO:0000313" key="7">
    <source>
        <dbReference type="EMBL" id="MFK4447316.1"/>
    </source>
</evidence>
<feature type="transmembrane region" description="Helical" evidence="6">
    <location>
        <begin position="123"/>
        <end position="145"/>
    </location>
</feature>
<evidence type="ECO:0000256" key="6">
    <source>
        <dbReference type="SAM" id="Phobius"/>
    </source>
</evidence>
<evidence type="ECO:0000256" key="2">
    <source>
        <dbReference type="ARBA" id="ARBA00022475"/>
    </source>
</evidence>
<name>A0ABW8MX06_9BURK</name>
<evidence type="ECO:0000256" key="3">
    <source>
        <dbReference type="ARBA" id="ARBA00022692"/>
    </source>
</evidence>
<comment type="subcellular location">
    <subcellularLocation>
        <location evidence="1">Cell membrane</location>
        <topology evidence="1">Multi-pass membrane protein</topology>
    </subcellularLocation>
</comment>
<feature type="transmembrane region" description="Helical" evidence="6">
    <location>
        <begin position="40"/>
        <end position="65"/>
    </location>
</feature>
<feature type="transmembrane region" description="Helical" evidence="6">
    <location>
        <begin position="6"/>
        <end position="28"/>
    </location>
</feature>
<proteinExistence type="predicted"/>
<evidence type="ECO:0000256" key="4">
    <source>
        <dbReference type="ARBA" id="ARBA00022989"/>
    </source>
</evidence>
<dbReference type="PANTHER" id="PTHR30086">
    <property type="entry name" value="ARGININE EXPORTER PROTEIN ARGO"/>
    <property type="match status" value="1"/>
</dbReference>
<reference evidence="7 8" key="1">
    <citation type="submission" date="2024-11" db="EMBL/GenBank/DDBJ databases">
        <title>Using genomics to understand microbial adaptation to soil warming.</title>
        <authorList>
            <person name="Deangelis K.M. PhD."/>
        </authorList>
    </citation>
    <scope>NUCLEOTIDE SEQUENCE [LARGE SCALE GENOMIC DNA]</scope>
    <source>
        <strain evidence="7 8">GAS97</strain>
    </source>
</reference>
<keyword evidence="3 6" id="KW-0812">Transmembrane</keyword>
<feature type="transmembrane region" description="Helical" evidence="6">
    <location>
        <begin position="151"/>
        <end position="173"/>
    </location>
</feature>
<dbReference type="Pfam" id="PF01810">
    <property type="entry name" value="LysE"/>
    <property type="match status" value="1"/>
</dbReference>
<organism evidence="7 8">
    <name type="scientific">Caballeronia udeis</name>
    <dbReference type="NCBI Taxonomy" id="1232866"/>
    <lineage>
        <taxon>Bacteria</taxon>
        <taxon>Pseudomonadati</taxon>
        <taxon>Pseudomonadota</taxon>
        <taxon>Betaproteobacteria</taxon>
        <taxon>Burkholderiales</taxon>
        <taxon>Burkholderiaceae</taxon>
        <taxon>Caballeronia</taxon>
    </lineage>
</organism>
<evidence type="ECO:0000313" key="8">
    <source>
        <dbReference type="Proteomes" id="UP001620514"/>
    </source>
</evidence>
<keyword evidence="8" id="KW-1185">Reference proteome</keyword>
<dbReference type="EMBL" id="JBIYDN010000033">
    <property type="protein sequence ID" value="MFK4447316.1"/>
    <property type="molecule type" value="Genomic_DNA"/>
</dbReference>
<gene>
    <name evidence="7" type="ORF">ABH943_007352</name>
</gene>
<dbReference type="PIRSF" id="PIRSF006324">
    <property type="entry name" value="LeuE"/>
    <property type="match status" value="1"/>
</dbReference>
<feature type="transmembrane region" description="Helical" evidence="6">
    <location>
        <begin position="71"/>
        <end position="88"/>
    </location>
</feature>
<keyword evidence="5 6" id="KW-0472">Membrane</keyword>
<evidence type="ECO:0000256" key="5">
    <source>
        <dbReference type="ARBA" id="ARBA00023136"/>
    </source>
</evidence>
<keyword evidence="4 6" id="KW-1133">Transmembrane helix</keyword>
<keyword evidence="2" id="KW-1003">Cell membrane</keyword>
<dbReference type="Proteomes" id="UP001620514">
    <property type="component" value="Unassembled WGS sequence"/>
</dbReference>
<sequence length="214" mass="23209">MSFHTWFLFAAAYLVTTISPGPNVLLVIRNTVRFGSRGTAATIAGNLLAQLVVVVLVALSVGAVLIAMPPLFLAMKVLGAVYLMFLGIKQLRSGNKSRKPKAAASINALPTHALDKRKIFREALLVSGSNPKTLIFLSAFMPQFITHDRPLAAQFIVMYLTVACTVALVHTVYSFGVRRIHNGLGTSRWIEALKRCSGLVFFGLGIKLLTARQA</sequence>
<evidence type="ECO:0000256" key="1">
    <source>
        <dbReference type="ARBA" id="ARBA00004651"/>
    </source>
</evidence>
<dbReference type="InterPro" id="IPR001123">
    <property type="entry name" value="LeuE-type"/>
</dbReference>
<comment type="caution">
    <text evidence="7">The sequence shown here is derived from an EMBL/GenBank/DDBJ whole genome shotgun (WGS) entry which is preliminary data.</text>
</comment>